<gene>
    <name evidence="2" type="ORF">PSAL00342_LOCUS8012</name>
</gene>
<proteinExistence type="predicted"/>
<evidence type="ECO:0000313" key="2">
    <source>
        <dbReference type="EMBL" id="CAE0614111.1"/>
    </source>
</evidence>
<protein>
    <submittedName>
        <fullName evidence="2">Uncharacterized protein</fullName>
    </submittedName>
</protein>
<evidence type="ECO:0000256" key="1">
    <source>
        <dbReference type="SAM" id="SignalP"/>
    </source>
</evidence>
<keyword evidence="1" id="KW-0732">Signal</keyword>
<dbReference type="EMBL" id="HBIS01009867">
    <property type="protein sequence ID" value="CAE0614111.1"/>
    <property type="molecule type" value="Transcribed_RNA"/>
</dbReference>
<feature type="chain" id="PRO_5031108790" evidence="1">
    <location>
        <begin position="24"/>
        <end position="134"/>
    </location>
</feature>
<reference evidence="2" key="1">
    <citation type="submission" date="2021-01" db="EMBL/GenBank/DDBJ databases">
        <authorList>
            <person name="Corre E."/>
            <person name="Pelletier E."/>
            <person name="Niang G."/>
            <person name="Scheremetjew M."/>
            <person name="Finn R."/>
            <person name="Kale V."/>
            <person name="Holt S."/>
            <person name="Cochrane G."/>
            <person name="Meng A."/>
            <person name="Brown T."/>
            <person name="Cohen L."/>
        </authorList>
    </citation>
    <scope>NUCLEOTIDE SEQUENCE</scope>
    <source>
        <strain evidence="2">CCMP1897</strain>
    </source>
</reference>
<feature type="signal peptide" evidence="1">
    <location>
        <begin position="1"/>
        <end position="23"/>
    </location>
</feature>
<dbReference type="AlphaFoldDB" id="A0A7S3XFX6"/>
<accession>A0A7S3XFX6</accession>
<sequence>MKLAYFLAVLLGLILTFSPAAWCDESGIANSEDEFFYLWDKWNNNGDMSCNSSPMKTIPAGKKEKMSMKCLLGSKNNGKLEPKDCDCFSNKDAYLKVKKEVNGAGDMCICEFLNDGKFPVRYVKMEVCADKCND</sequence>
<organism evidence="2">
    <name type="scientific">Picocystis salinarum</name>
    <dbReference type="NCBI Taxonomy" id="88271"/>
    <lineage>
        <taxon>Eukaryota</taxon>
        <taxon>Viridiplantae</taxon>
        <taxon>Chlorophyta</taxon>
        <taxon>Picocystophyceae</taxon>
        <taxon>Picocystales</taxon>
        <taxon>Picocystaceae</taxon>
        <taxon>Picocystis</taxon>
    </lineage>
</organism>
<name>A0A7S3XFX6_9CHLO</name>